<evidence type="ECO:0000313" key="3">
    <source>
        <dbReference type="EMBL" id="GGE39706.1"/>
    </source>
</evidence>
<dbReference type="Gene3D" id="2.70.70.10">
    <property type="entry name" value="Glucose Permease (Domain IIA)"/>
    <property type="match status" value="1"/>
</dbReference>
<dbReference type="EMBL" id="BMFJ01000002">
    <property type="protein sequence ID" value="GGE39706.1"/>
    <property type="molecule type" value="Genomic_DNA"/>
</dbReference>
<dbReference type="Proteomes" id="UP000612855">
    <property type="component" value="Unassembled WGS sequence"/>
</dbReference>
<name>A0A917EGC3_9RHOB</name>
<organism evidence="3 4">
    <name type="scientific">Primorskyibacter flagellatus</name>
    <dbReference type="NCBI Taxonomy" id="1387277"/>
    <lineage>
        <taxon>Bacteria</taxon>
        <taxon>Pseudomonadati</taxon>
        <taxon>Pseudomonadota</taxon>
        <taxon>Alphaproteobacteria</taxon>
        <taxon>Rhodobacterales</taxon>
        <taxon>Roseobacteraceae</taxon>
        <taxon>Primorskyibacter</taxon>
    </lineage>
</organism>
<keyword evidence="1" id="KW-0732">Signal</keyword>
<feature type="domain" description="M23ase beta-sheet core" evidence="2">
    <location>
        <begin position="67"/>
        <end position="184"/>
    </location>
</feature>
<reference evidence="4" key="1">
    <citation type="journal article" date="2019" name="Int. J. Syst. Evol. Microbiol.">
        <title>The Global Catalogue of Microorganisms (GCM) 10K type strain sequencing project: providing services to taxonomists for standard genome sequencing and annotation.</title>
        <authorList>
            <consortium name="The Broad Institute Genomics Platform"/>
            <consortium name="The Broad Institute Genome Sequencing Center for Infectious Disease"/>
            <person name="Wu L."/>
            <person name="Ma J."/>
        </authorList>
    </citation>
    <scope>NUCLEOTIDE SEQUENCE [LARGE SCALE GENOMIC DNA]</scope>
    <source>
        <strain evidence="4">CGMCC 1.12664</strain>
    </source>
</reference>
<evidence type="ECO:0000313" key="4">
    <source>
        <dbReference type="Proteomes" id="UP000612855"/>
    </source>
</evidence>
<dbReference type="PANTHER" id="PTHR21666:SF270">
    <property type="entry name" value="MUREIN HYDROLASE ACTIVATOR ENVC"/>
    <property type="match status" value="1"/>
</dbReference>
<feature type="chain" id="PRO_5037043637" evidence="1">
    <location>
        <begin position="25"/>
        <end position="326"/>
    </location>
</feature>
<dbReference type="InterPro" id="IPR050570">
    <property type="entry name" value="Cell_wall_metabolism_enzyme"/>
</dbReference>
<dbReference type="CDD" id="cd12797">
    <property type="entry name" value="M23_peptidase"/>
    <property type="match status" value="1"/>
</dbReference>
<dbReference type="SUPFAM" id="SSF51261">
    <property type="entry name" value="Duplicated hybrid motif"/>
    <property type="match status" value="1"/>
</dbReference>
<gene>
    <name evidence="3" type="ORF">GCM10011360_29180</name>
</gene>
<keyword evidence="4" id="KW-1185">Reference proteome</keyword>
<evidence type="ECO:0000256" key="1">
    <source>
        <dbReference type="SAM" id="SignalP"/>
    </source>
</evidence>
<dbReference type="GO" id="GO:0004222">
    <property type="term" value="F:metalloendopeptidase activity"/>
    <property type="evidence" value="ECO:0007669"/>
    <property type="project" value="TreeGrafter"/>
</dbReference>
<dbReference type="InterPro" id="IPR016047">
    <property type="entry name" value="M23ase_b-sheet_dom"/>
</dbReference>
<dbReference type="PANTHER" id="PTHR21666">
    <property type="entry name" value="PEPTIDASE-RELATED"/>
    <property type="match status" value="1"/>
</dbReference>
<evidence type="ECO:0000259" key="2">
    <source>
        <dbReference type="Pfam" id="PF01551"/>
    </source>
</evidence>
<feature type="signal peptide" evidence="1">
    <location>
        <begin position="1"/>
        <end position="24"/>
    </location>
</feature>
<comment type="caution">
    <text evidence="3">The sequence shown here is derived from an EMBL/GenBank/DDBJ whole genome shotgun (WGS) entry which is preliminary data.</text>
</comment>
<sequence length="326" mass="34531">MRPLLAAPILFALPLFALPATPQAQPTLALPIDCTPGDTCFLQNYVDHDPGPGSRDFTCAGLSYDGHKGTDFGLPSLSAMEHGVNVLASAAGTVRGVRNDMIDRAYTPEEDARIDGKDCGNGVVIDHGEGWETQYCHMRRGSVRVRKGQQVEAGEVLGLVGLSGRTQFPHVHISVRRNGEVVDPFTPDATPDTCGAGAGRTLWQDDLGYQSGGVMSAGFATAIPDYDSVKAGTAGVAALASDAPALVIWGFAFGGRQGDVLDLRIDGPGGRVFDTRQLIKKDQAQFYRAAGKKLRAPLPAGQYTGTVLLIRDGTTIGERRVEAVVQ</sequence>
<dbReference type="AlphaFoldDB" id="A0A917EGC3"/>
<protein>
    <submittedName>
        <fullName evidence="3">Peptidase M23</fullName>
    </submittedName>
</protein>
<proteinExistence type="predicted"/>
<dbReference type="Pfam" id="PF01551">
    <property type="entry name" value="Peptidase_M23"/>
    <property type="match status" value="1"/>
</dbReference>
<accession>A0A917EGC3</accession>
<dbReference type="InterPro" id="IPR011055">
    <property type="entry name" value="Dup_hybrid_motif"/>
</dbReference>
<dbReference type="RefSeq" id="WP_188478535.1">
    <property type="nucleotide sequence ID" value="NZ_BMFJ01000002.1"/>
</dbReference>